<dbReference type="KEGG" id="ote:Oter_0535"/>
<dbReference type="RefSeq" id="WP_012373363.1">
    <property type="nucleotide sequence ID" value="NC_010571.1"/>
</dbReference>
<accession>B1ZSG8</accession>
<sequence length="230" mass="26365">MKLPRFLSQLEPKVHDLLTNYEARHRAFVARARFSGPSLYFHKKALRLIDANAEAFADASYAMLVAWGMHRMGKGGAKMQAFERYLSSIRAQWKPIQELRRVKRQEMDEDRWSRLRGVFLRIDAMDGKTVLVANSKVLAHALPELVAPIDRQYTLRFAMGTKSASIPSQREIQATYFIELHRRLFHVVADDVGFQVKAEEWVRSRSCPWDTSILKAVDNCLVSGDTNAEA</sequence>
<dbReference type="eggNOG" id="ENOG50338YP">
    <property type="taxonomic scope" value="Bacteria"/>
</dbReference>
<protein>
    <submittedName>
        <fullName evidence="1">Uncharacterized protein</fullName>
    </submittedName>
</protein>
<keyword evidence="2" id="KW-1185">Reference proteome</keyword>
<dbReference type="Proteomes" id="UP000007013">
    <property type="component" value="Chromosome"/>
</dbReference>
<dbReference type="HOGENOM" id="CLU_1097367_0_0_0"/>
<name>B1ZSG8_OPITP</name>
<proteinExistence type="predicted"/>
<dbReference type="OrthoDB" id="3386565at2"/>
<gene>
    <name evidence="1" type="ordered locus">Oter_0535</name>
</gene>
<dbReference type="STRING" id="452637.Oter_0535"/>
<reference evidence="1 2" key="1">
    <citation type="journal article" date="2011" name="J. Bacteriol.">
        <title>Genome sequence of the verrucomicrobium Opitutus terrae PB90-1, an abundant inhabitant of rice paddy soil ecosystems.</title>
        <authorList>
            <person name="van Passel M.W."/>
            <person name="Kant R."/>
            <person name="Palva A."/>
            <person name="Copeland A."/>
            <person name="Lucas S."/>
            <person name="Lapidus A."/>
            <person name="Glavina del Rio T."/>
            <person name="Pitluck S."/>
            <person name="Goltsman E."/>
            <person name="Clum A."/>
            <person name="Sun H."/>
            <person name="Schmutz J."/>
            <person name="Larimer F.W."/>
            <person name="Land M.L."/>
            <person name="Hauser L."/>
            <person name="Kyrpides N."/>
            <person name="Mikhailova N."/>
            <person name="Richardson P.P."/>
            <person name="Janssen P.H."/>
            <person name="de Vos W.M."/>
            <person name="Smidt H."/>
        </authorList>
    </citation>
    <scope>NUCLEOTIDE SEQUENCE [LARGE SCALE GENOMIC DNA]</scope>
    <source>
        <strain evidence="2">DSM 11246 / JCM 15787 / PB90-1</strain>
    </source>
</reference>
<evidence type="ECO:0000313" key="2">
    <source>
        <dbReference type="Proteomes" id="UP000007013"/>
    </source>
</evidence>
<evidence type="ECO:0000313" key="1">
    <source>
        <dbReference type="EMBL" id="ACB73825.1"/>
    </source>
</evidence>
<dbReference type="AlphaFoldDB" id="B1ZSG8"/>
<dbReference type="EMBL" id="CP001032">
    <property type="protein sequence ID" value="ACB73825.1"/>
    <property type="molecule type" value="Genomic_DNA"/>
</dbReference>
<organism evidence="1 2">
    <name type="scientific">Opitutus terrae (strain DSM 11246 / JCM 15787 / PB90-1)</name>
    <dbReference type="NCBI Taxonomy" id="452637"/>
    <lineage>
        <taxon>Bacteria</taxon>
        <taxon>Pseudomonadati</taxon>
        <taxon>Verrucomicrobiota</taxon>
        <taxon>Opitutia</taxon>
        <taxon>Opitutales</taxon>
        <taxon>Opitutaceae</taxon>
        <taxon>Opitutus</taxon>
    </lineage>
</organism>